<dbReference type="EMBL" id="JACHJG010000031">
    <property type="protein sequence ID" value="MBB4890950.1"/>
    <property type="molecule type" value="Genomic_DNA"/>
</dbReference>
<dbReference type="PANTHER" id="PTHR33133">
    <property type="entry name" value="OS08G0107100 PROTEIN-RELATED"/>
    <property type="match status" value="1"/>
</dbReference>
<keyword evidence="2" id="KW-0472">Membrane</keyword>
<dbReference type="PANTHER" id="PTHR33133:SF1">
    <property type="entry name" value="EXPRESSED PROTEIN-RELATED"/>
    <property type="match status" value="1"/>
</dbReference>
<dbReference type="Proteomes" id="UP000556436">
    <property type="component" value="Unassembled WGS sequence"/>
</dbReference>
<accession>A0A7W7LIM8</accession>
<feature type="compositionally biased region" description="Low complexity" evidence="1">
    <location>
        <begin position="46"/>
        <end position="66"/>
    </location>
</feature>
<feature type="compositionally biased region" description="Basic and acidic residues" evidence="1">
    <location>
        <begin position="32"/>
        <end position="45"/>
    </location>
</feature>
<comment type="caution">
    <text evidence="4">The sequence shown here is derived from an EMBL/GenBank/DDBJ whole genome shotgun (WGS) entry which is preliminary data.</text>
</comment>
<feature type="compositionally biased region" description="Pro residues" evidence="1">
    <location>
        <begin position="104"/>
        <end position="113"/>
    </location>
</feature>
<evidence type="ECO:0000256" key="1">
    <source>
        <dbReference type="SAM" id="MobiDB-lite"/>
    </source>
</evidence>
<name>A0A7W7LIM8_STRNE</name>
<sequence>MNDSPGRTPPGPSPSDEQGNGVPAQSASADDQAVRTEEPAVRAEEAAPAAQWAREQPPRGQWSTPSAGPPPAPRRPTRTPADSGGGPTGPYAPGQGAWGGNHWAPPPPAPRPGVIPLRPLGVGEILEGSFGTLRRHWRTALGISLAVAVTTQAVTTVVTGVWFRDNPGFEYLDNPASATPGETLDAIGESLPGTAVTSLVSLLGSIIATALLTVVVSRAVLGRSTSVGDAWRSARPQLLRLSGLLFLLPALIVGVFGVAVAPGLLISAAGAKAVGVGVALFGSLAGMAGAAWLWVQYSLAAPALMLERQGVIASLRRSAKLVRGSWWRIFGVQLLAVFLVFVVATVIGIPVGIIEMIFTGESVTSGTIGWNTLIISGVAAVISTTLMAPITAGVTALLYLDQRIRRESLDVELAQAAAK</sequence>
<feature type="transmembrane region" description="Helical" evidence="2">
    <location>
        <begin position="326"/>
        <end position="353"/>
    </location>
</feature>
<evidence type="ECO:0000256" key="2">
    <source>
        <dbReference type="SAM" id="Phobius"/>
    </source>
</evidence>
<keyword evidence="5" id="KW-1185">Reference proteome</keyword>
<keyword evidence="2" id="KW-1133">Transmembrane helix</keyword>
<dbReference type="RefSeq" id="WP_184740526.1">
    <property type="nucleotide sequence ID" value="NZ_BMRW01000021.1"/>
</dbReference>
<organism evidence="4 5">
    <name type="scientific">Streptomyces netropsis</name>
    <name type="common">Streptoverticillium netropsis</name>
    <dbReference type="NCBI Taxonomy" id="55404"/>
    <lineage>
        <taxon>Bacteria</taxon>
        <taxon>Bacillati</taxon>
        <taxon>Actinomycetota</taxon>
        <taxon>Actinomycetes</taxon>
        <taxon>Kitasatosporales</taxon>
        <taxon>Streptomycetaceae</taxon>
        <taxon>Streptomyces</taxon>
    </lineage>
</organism>
<gene>
    <name evidence="4" type="ORF">FHS38_007043</name>
</gene>
<proteinExistence type="predicted"/>
<evidence type="ECO:0000259" key="3">
    <source>
        <dbReference type="Pfam" id="PF25231"/>
    </source>
</evidence>
<dbReference type="AlphaFoldDB" id="A0A7W7LIM8"/>
<evidence type="ECO:0000313" key="5">
    <source>
        <dbReference type="Proteomes" id="UP000556436"/>
    </source>
</evidence>
<dbReference type="Pfam" id="PF25231">
    <property type="entry name" value="DUF7847"/>
    <property type="match status" value="1"/>
</dbReference>
<feature type="region of interest" description="Disordered" evidence="1">
    <location>
        <begin position="1"/>
        <end position="114"/>
    </location>
</feature>
<feature type="transmembrane region" description="Helical" evidence="2">
    <location>
        <begin position="273"/>
        <end position="295"/>
    </location>
</feature>
<feature type="transmembrane region" description="Helical" evidence="2">
    <location>
        <begin position="241"/>
        <end position="261"/>
    </location>
</feature>
<feature type="transmembrane region" description="Helical" evidence="2">
    <location>
        <begin position="199"/>
        <end position="221"/>
    </location>
</feature>
<feature type="transmembrane region" description="Helical" evidence="2">
    <location>
        <begin position="140"/>
        <end position="163"/>
    </location>
</feature>
<protein>
    <recommendedName>
        <fullName evidence="3">DUF7847 domain-containing protein</fullName>
    </recommendedName>
</protein>
<reference evidence="4 5" key="1">
    <citation type="submission" date="2020-08" db="EMBL/GenBank/DDBJ databases">
        <title>Genomic Encyclopedia of Type Strains, Phase III (KMG-III): the genomes of soil and plant-associated and newly described type strains.</title>
        <authorList>
            <person name="Whitman W."/>
        </authorList>
    </citation>
    <scope>NUCLEOTIDE SEQUENCE [LARGE SCALE GENOMIC DNA]</scope>
    <source>
        <strain evidence="4 5">CECT 3265</strain>
    </source>
</reference>
<feature type="transmembrane region" description="Helical" evidence="2">
    <location>
        <begin position="373"/>
        <end position="400"/>
    </location>
</feature>
<keyword evidence="2" id="KW-0812">Transmembrane</keyword>
<evidence type="ECO:0000313" key="4">
    <source>
        <dbReference type="EMBL" id="MBB4890950.1"/>
    </source>
</evidence>
<feature type="domain" description="DUF7847" evidence="3">
    <location>
        <begin position="189"/>
        <end position="399"/>
    </location>
</feature>
<dbReference type="InterPro" id="IPR057169">
    <property type="entry name" value="DUF7847"/>
</dbReference>